<organism evidence="2 3">
    <name type="scientific">Pseudomicrostroma glucosiphilum</name>
    <dbReference type="NCBI Taxonomy" id="1684307"/>
    <lineage>
        <taxon>Eukaryota</taxon>
        <taxon>Fungi</taxon>
        <taxon>Dikarya</taxon>
        <taxon>Basidiomycota</taxon>
        <taxon>Ustilaginomycotina</taxon>
        <taxon>Exobasidiomycetes</taxon>
        <taxon>Microstromatales</taxon>
        <taxon>Microstromatales incertae sedis</taxon>
        <taxon>Pseudomicrostroma</taxon>
    </lineage>
</organism>
<protein>
    <submittedName>
        <fullName evidence="2">Uncharacterized protein</fullName>
    </submittedName>
</protein>
<evidence type="ECO:0000313" key="3">
    <source>
        <dbReference type="Proteomes" id="UP000245942"/>
    </source>
</evidence>
<name>A0A316U7V8_9BASI</name>
<dbReference type="GeneID" id="37012862"/>
<dbReference type="AlphaFoldDB" id="A0A316U7V8"/>
<evidence type="ECO:0000313" key="2">
    <source>
        <dbReference type="EMBL" id="PWN21327.1"/>
    </source>
</evidence>
<dbReference type="EMBL" id="KZ819325">
    <property type="protein sequence ID" value="PWN21327.1"/>
    <property type="molecule type" value="Genomic_DNA"/>
</dbReference>
<reference evidence="2 3" key="1">
    <citation type="journal article" date="2018" name="Mol. Biol. Evol.">
        <title>Broad Genomic Sampling Reveals a Smut Pathogenic Ancestry of the Fungal Clade Ustilaginomycotina.</title>
        <authorList>
            <person name="Kijpornyongpan T."/>
            <person name="Mondo S.J."/>
            <person name="Barry K."/>
            <person name="Sandor L."/>
            <person name="Lee J."/>
            <person name="Lipzen A."/>
            <person name="Pangilinan J."/>
            <person name="LaButti K."/>
            <person name="Hainaut M."/>
            <person name="Henrissat B."/>
            <person name="Grigoriev I.V."/>
            <person name="Spatafora J.W."/>
            <person name="Aime M.C."/>
        </authorList>
    </citation>
    <scope>NUCLEOTIDE SEQUENCE [LARGE SCALE GENOMIC DNA]</scope>
    <source>
        <strain evidence="2 3">MCA 4718</strain>
    </source>
</reference>
<accession>A0A316U7V8</accession>
<feature type="chain" id="PRO_5016404477" evidence="1">
    <location>
        <begin position="25"/>
        <end position="165"/>
    </location>
</feature>
<feature type="signal peptide" evidence="1">
    <location>
        <begin position="1"/>
        <end position="24"/>
    </location>
</feature>
<dbReference type="RefSeq" id="XP_025348487.1">
    <property type="nucleotide sequence ID" value="XM_025491128.1"/>
</dbReference>
<keyword evidence="1" id="KW-0732">Signal</keyword>
<sequence>MFFNTCKVGLAIALSALLSCIATAAPTHPYNADGTVSCHARGTPAKLQWVDQAAKKSGFLGLNNKGQFELRLTLSDNPAYPQFSICDSTYIGSRQRGGLYTGHLQLLGKCIAVRQGGLHLDPCPMRDDESQTAATFGLMKATNQISAAGGEFAIRGHKGIQLFLA</sequence>
<evidence type="ECO:0000256" key="1">
    <source>
        <dbReference type="SAM" id="SignalP"/>
    </source>
</evidence>
<keyword evidence="3" id="KW-1185">Reference proteome</keyword>
<gene>
    <name evidence="2" type="ORF">BCV69DRAFT_276823</name>
</gene>
<proteinExistence type="predicted"/>
<dbReference type="PROSITE" id="PS51257">
    <property type="entry name" value="PROKAR_LIPOPROTEIN"/>
    <property type="match status" value="1"/>
</dbReference>
<dbReference type="Proteomes" id="UP000245942">
    <property type="component" value="Unassembled WGS sequence"/>
</dbReference>